<protein>
    <submittedName>
        <fullName evidence="2">Uncharacterized protein</fullName>
    </submittedName>
</protein>
<feature type="transmembrane region" description="Helical" evidence="1">
    <location>
        <begin position="20"/>
        <end position="41"/>
    </location>
</feature>
<proteinExistence type="predicted"/>
<dbReference type="OrthoDB" id="9005031at2"/>
<feature type="transmembrane region" description="Helical" evidence="1">
    <location>
        <begin position="53"/>
        <end position="76"/>
    </location>
</feature>
<keyword evidence="3" id="KW-1185">Reference proteome</keyword>
<evidence type="ECO:0000313" key="2">
    <source>
        <dbReference type="EMBL" id="SAK75866.1"/>
    </source>
</evidence>
<keyword evidence="1" id="KW-0472">Membrane</keyword>
<evidence type="ECO:0000313" key="3">
    <source>
        <dbReference type="Proteomes" id="UP000054978"/>
    </source>
</evidence>
<comment type="caution">
    <text evidence="2">The sequence shown here is derived from an EMBL/GenBank/DDBJ whole genome shotgun (WGS) entry which is preliminary data.</text>
</comment>
<dbReference type="EMBL" id="FCOB02000018">
    <property type="protein sequence ID" value="SAK75866.1"/>
    <property type="molecule type" value="Genomic_DNA"/>
</dbReference>
<keyword evidence="1" id="KW-1133">Transmembrane helix</keyword>
<dbReference type="STRING" id="1777144.AWB83_03869"/>
<reference evidence="2" key="1">
    <citation type="submission" date="2016-01" db="EMBL/GenBank/DDBJ databases">
        <authorList>
            <person name="Peeters C."/>
        </authorList>
    </citation>
    <scope>NUCLEOTIDE SEQUENCE [LARGE SCALE GENOMIC DNA]</scope>
    <source>
        <strain evidence="2">LMG 29326</strain>
    </source>
</reference>
<dbReference type="Proteomes" id="UP000054978">
    <property type="component" value="Unassembled WGS sequence"/>
</dbReference>
<dbReference type="RefSeq" id="WP_087047259.1">
    <property type="nucleotide sequence ID" value="NZ_FCOB02000018.1"/>
</dbReference>
<accession>A0A158C1U4</accession>
<name>A0A158C1U4_9BURK</name>
<keyword evidence="1" id="KW-0812">Transmembrane</keyword>
<sequence>MSFNWNRQFASEWKAPDPPSIWFFLLLYVFVEGVALAVVVPDLPKGSMPWDKFIHDAVAIPFFCWTTLSCLVWLLAYDIPATQAAAHNRSRWHQITTWQRQSRAGMAVLDSVILTPEADLAERMLKLEGEPPENPGKVMRLASIEGADAASREHAVIEKLLTPLAARLALAAKSDSFEIVIQCEQAESSLNLQAVWARIGLPGKPVVRWLDNSRDVGFADTWFEGKANYWPYHSLDIAPKYRVVVAWHLNDESADVKPDVSEAAVALLFGMPALMRAKPDQKCQAWLLRQTVADADEAGKALVLLLDSEQVPRTRIRHFWHSSLKGLARHATLGALRESGLSVEAHALDSAIGPQAPVARWVLQALAARMAHFGQGAQLIALPHERGIALNVATKERDPVAVPWKKEYGYNPILGPASACAHQYGRLSCCFRPAAGARQTPLSRGLLRLEW</sequence>
<dbReference type="AlphaFoldDB" id="A0A158C1U4"/>
<organism evidence="2 3">
    <name type="scientific">Caballeronia ptereochthonis</name>
    <dbReference type="NCBI Taxonomy" id="1777144"/>
    <lineage>
        <taxon>Bacteria</taxon>
        <taxon>Pseudomonadati</taxon>
        <taxon>Pseudomonadota</taxon>
        <taxon>Betaproteobacteria</taxon>
        <taxon>Burkholderiales</taxon>
        <taxon>Burkholderiaceae</taxon>
        <taxon>Caballeronia</taxon>
    </lineage>
</organism>
<evidence type="ECO:0000256" key="1">
    <source>
        <dbReference type="SAM" id="Phobius"/>
    </source>
</evidence>
<gene>
    <name evidence="2" type="ORF">AWB83_03869</name>
</gene>